<accession>A0A3B0ZSB9</accession>
<evidence type="ECO:0000256" key="3">
    <source>
        <dbReference type="ARBA" id="ARBA00023004"/>
    </source>
</evidence>
<reference evidence="8" key="1">
    <citation type="submission" date="2018-06" db="EMBL/GenBank/DDBJ databases">
        <authorList>
            <person name="Zhirakovskaya E."/>
        </authorList>
    </citation>
    <scope>NUCLEOTIDE SEQUENCE</scope>
</reference>
<dbReference type="AlphaFoldDB" id="A0A3B0ZSB9"/>
<dbReference type="PANTHER" id="PTHR11228">
    <property type="entry name" value="RADICAL SAM DOMAIN PROTEIN"/>
    <property type="match status" value="1"/>
</dbReference>
<feature type="domain" description="Radical SAM core" evidence="6">
    <location>
        <begin position="3"/>
        <end position="170"/>
    </location>
</feature>
<feature type="coiled-coil region" evidence="5">
    <location>
        <begin position="192"/>
        <end position="219"/>
    </location>
</feature>
<dbReference type="InterPro" id="IPR013785">
    <property type="entry name" value="Aldolase_TIM"/>
</dbReference>
<dbReference type="Gene3D" id="3.20.20.70">
    <property type="entry name" value="Aldolase class I"/>
    <property type="match status" value="1"/>
</dbReference>
<evidence type="ECO:0000256" key="1">
    <source>
        <dbReference type="ARBA" id="ARBA00022691"/>
    </source>
</evidence>
<dbReference type="InterPro" id="IPR058240">
    <property type="entry name" value="rSAM_sf"/>
</dbReference>
<name>A0A3B0ZSB9_9ZZZZ</name>
<proteinExistence type="predicted"/>
<evidence type="ECO:0000259" key="7">
    <source>
        <dbReference type="Pfam" id="PF13186"/>
    </source>
</evidence>
<evidence type="ECO:0000256" key="4">
    <source>
        <dbReference type="ARBA" id="ARBA00023014"/>
    </source>
</evidence>
<evidence type="ECO:0000256" key="5">
    <source>
        <dbReference type="SAM" id="Coils"/>
    </source>
</evidence>
<dbReference type="SFLD" id="SFLDG01067">
    <property type="entry name" value="SPASM/twitch_domain_containing"/>
    <property type="match status" value="1"/>
</dbReference>
<dbReference type="InterPro" id="IPR007197">
    <property type="entry name" value="rSAM"/>
</dbReference>
<evidence type="ECO:0000256" key="2">
    <source>
        <dbReference type="ARBA" id="ARBA00022723"/>
    </source>
</evidence>
<dbReference type="EMBL" id="UOFQ01000112">
    <property type="protein sequence ID" value="VAW88929.1"/>
    <property type="molecule type" value="Genomic_DNA"/>
</dbReference>
<dbReference type="SUPFAM" id="SSF102114">
    <property type="entry name" value="Radical SAM enzymes"/>
    <property type="match status" value="1"/>
</dbReference>
<keyword evidence="2" id="KW-0479">Metal-binding</keyword>
<organism evidence="8">
    <name type="scientific">hydrothermal vent metagenome</name>
    <dbReference type="NCBI Taxonomy" id="652676"/>
    <lineage>
        <taxon>unclassified sequences</taxon>
        <taxon>metagenomes</taxon>
        <taxon>ecological metagenomes</taxon>
    </lineage>
</organism>
<keyword evidence="3" id="KW-0408">Iron</keyword>
<feature type="non-terminal residue" evidence="8">
    <location>
        <position position="1"/>
    </location>
</feature>
<dbReference type="PANTHER" id="PTHR11228:SF7">
    <property type="entry name" value="PQQA PEPTIDE CYCLASE"/>
    <property type="match status" value="1"/>
</dbReference>
<keyword evidence="5" id="KW-0175">Coiled coil</keyword>
<evidence type="ECO:0000313" key="8">
    <source>
        <dbReference type="EMBL" id="VAW88929.1"/>
    </source>
</evidence>
<dbReference type="CDD" id="cd01335">
    <property type="entry name" value="Radical_SAM"/>
    <property type="match status" value="1"/>
</dbReference>
<evidence type="ECO:0000259" key="6">
    <source>
        <dbReference type="Pfam" id="PF04055"/>
    </source>
</evidence>
<sequence length="341" mass="39470">FFITRKCNARCPFCFYIDNTSNAKTSVNELSLDEIKKISASMGNLLWLAFSGGEPYLRKDLVEISKIFYDQNKPVFMLYPTNGLLPELIKEQTEQILNDCKNSVVTVKLSLDGLHGDHDALRDTAGCFDKTMQTYELLGELLEQYDNFELGINTVFCSDNQDNMDEIIDFVQSLTKIKTHTISMVRGNLADAHFKKVDYEKYRRAIDRLEKNLKNKTSNHYRFRGARLKAAQDIVQRRLIHQTLLDKKRLIPCYAGRLNLVLTETGDVYPCEILSTSFGNVRNHHYNMKEIVHTEKAQPVLESIDKKCCYCTHECYFITNILFNPRLYPELGREYVQIQNG</sequence>
<keyword evidence="4" id="KW-0411">Iron-sulfur</keyword>
<dbReference type="InterPro" id="IPR023885">
    <property type="entry name" value="4Fe4S-binding_SPASM_dom"/>
</dbReference>
<dbReference type="SFLD" id="SFLDS00029">
    <property type="entry name" value="Radical_SAM"/>
    <property type="match status" value="1"/>
</dbReference>
<protein>
    <submittedName>
        <fullName evidence="8">Radical SAM domain protein</fullName>
    </submittedName>
</protein>
<keyword evidence="1" id="KW-0949">S-adenosyl-L-methionine</keyword>
<dbReference type="CDD" id="cd21109">
    <property type="entry name" value="SPASM"/>
    <property type="match status" value="1"/>
</dbReference>
<dbReference type="Pfam" id="PF13186">
    <property type="entry name" value="SPASM"/>
    <property type="match status" value="1"/>
</dbReference>
<dbReference type="InterPro" id="IPR050377">
    <property type="entry name" value="Radical_SAM_PqqE_MftC-like"/>
</dbReference>
<dbReference type="GO" id="GO:0003824">
    <property type="term" value="F:catalytic activity"/>
    <property type="evidence" value="ECO:0007669"/>
    <property type="project" value="InterPro"/>
</dbReference>
<dbReference type="GO" id="GO:0051536">
    <property type="term" value="F:iron-sulfur cluster binding"/>
    <property type="evidence" value="ECO:0007669"/>
    <property type="project" value="UniProtKB-KW"/>
</dbReference>
<gene>
    <name evidence="8" type="ORF">MNBD_GAMMA17-1119</name>
</gene>
<dbReference type="Pfam" id="PF04055">
    <property type="entry name" value="Radical_SAM"/>
    <property type="match status" value="1"/>
</dbReference>
<feature type="domain" description="4Fe4S-binding SPASM" evidence="7">
    <location>
        <begin position="253"/>
        <end position="315"/>
    </location>
</feature>
<dbReference type="GO" id="GO:0046872">
    <property type="term" value="F:metal ion binding"/>
    <property type="evidence" value="ECO:0007669"/>
    <property type="project" value="UniProtKB-KW"/>
</dbReference>